<feature type="region of interest" description="Disordered" evidence="2">
    <location>
        <begin position="1"/>
        <end position="47"/>
    </location>
</feature>
<evidence type="ECO:0000256" key="2">
    <source>
        <dbReference type="SAM" id="MobiDB-lite"/>
    </source>
</evidence>
<feature type="region of interest" description="Disordered" evidence="2">
    <location>
        <begin position="404"/>
        <end position="430"/>
    </location>
</feature>
<organism evidence="3 4">
    <name type="scientific">Allorhodopirellula solitaria</name>
    <dbReference type="NCBI Taxonomy" id="2527987"/>
    <lineage>
        <taxon>Bacteria</taxon>
        <taxon>Pseudomonadati</taxon>
        <taxon>Planctomycetota</taxon>
        <taxon>Planctomycetia</taxon>
        <taxon>Pirellulales</taxon>
        <taxon>Pirellulaceae</taxon>
        <taxon>Allorhodopirellula</taxon>
    </lineage>
</organism>
<feature type="compositionally biased region" description="Low complexity" evidence="2">
    <location>
        <begin position="18"/>
        <end position="31"/>
    </location>
</feature>
<keyword evidence="4" id="KW-1185">Reference proteome</keyword>
<dbReference type="EMBL" id="SJPK01000013">
    <property type="protein sequence ID" value="TWT56452.1"/>
    <property type="molecule type" value="Genomic_DNA"/>
</dbReference>
<dbReference type="SUPFAM" id="SSF57997">
    <property type="entry name" value="Tropomyosin"/>
    <property type="match status" value="1"/>
</dbReference>
<evidence type="ECO:0000313" key="3">
    <source>
        <dbReference type="EMBL" id="TWT56452.1"/>
    </source>
</evidence>
<feature type="coiled-coil region" evidence="1">
    <location>
        <begin position="119"/>
        <end position="352"/>
    </location>
</feature>
<accession>A0A5C5X2J5</accession>
<keyword evidence="1" id="KW-0175">Coiled coil</keyword>
<dbReference type="AlphaFoldDB" id="A0A5C5X2J5"/>
<name>A0A5C5X2J5_9BACT</name>
<gene>
    <name evidence="3" type="primary">smc_5</name>
    <name evidence="3" type="ORF">CA85_42650</name>
</gene>
<reference evidence="3 4" key="1">
    <citation type="submission" date="2019-02" db="EMBL/GenBank/DDBJ databases">
        <title>Deep-cultivation of Planctomycetes and their phenomic and genomic characterization uncovers novel biology.</title>
        <authorList>
            <person name="Wiegand S."/>
            <person name="Jogler M."/>
            <person name="Boedeker C."/>
            <person name="Pinto D."/>
            <person name="Vollmers J."/>
            <person name="Rivas-Marin E."/>
            <person name="Kohn T."/>
            <person name="Peeters S.H."/>
            <person name="Heuer A."/>
            <person name="Rast P."/>
            <person name="Oberbeckmann S."/>
            <person name="Bunk B."/>
            <person name="Jeske O."/>
            <person name="Meyerdierks A."/>
            <person name="Storesund J.E."/>
            <person name="Kallscheuer N."/>
            <person name="Luecker S."/>
            <person name="Lage O.M."/>
            <person name="Pohl T."/>
            <person name="Merkel B.J."/>
            <person name="Hornburger P."/>
            <person name="Mueller R.-W."/>
            <person name="Bruemmer F."/>
            <person name="Labrenz M."/>
            <person name="Spormann A.M."/>
            <person name="Op Den Camp H."/>
            <person name="Overmann J."/>
            <person name="Amann R."/>
            <person name="Jetten M.S.M."/>
            <person name="Mascher T."/>
            <person name="Medema M.H."/>
            <person name="Devos D.P."/>
            <person name="Kaster A.-K."/>
            <person name="Ovreas L."/>
            <person name="Rohde M."/>
            <person name="Galperin M.Y."/>
            <person name="Jogler C."/>
        </authorList>
    </citation>
    <scope>NUCLEOTIDE SEQUENCE [LARGE SCALE GENOMIC DNA]</scope>
    <source>
        <strain evidence="3 4">CA85</strain>
    </source>
</reference>
<evidence type="ECO:0000313" key="4">
    <source>
        <dbReference type="Proteomes" id="UP000318053"/>
    </source>
</evidence>
<sequence>MTAYPDPPSQSSYPGENYPPANYPASSSPASGQTPTPADQNLSDNVRPELPSNLWPWLIGTGAVIALSLQTWSLLGLLEAGGQESDFQAKVSAWESANKNRQEAIDTWNSIEQQAGQNVDQLREQSALLQGTIDSLQKQRDQLVETTTSQAKTLQSLQDAREGLQNKVDLAKTKLADVTEQQQSVLLAVKTAEATQTQTESLNDQLIERGKRIKTALAALEAESAKAEAEVETQEKLISKSEAELAAMEARVSQFDTFLQKKLASVAEFKLQQEKSSQTAKELETTAEELRRQTAAVAKATNALAVLKKQVDDQNATRDQSDQDLANVQANVKAAETQLADLRKREQQLAQQMATMTTTLSAAATDASESLSKISETAAATIQEMAAKATEVRKAVSQIQVPVIESSVAEPPSTDPSVTEPAAETSGEQP</sequence>
<dbReference type="OrthoDB" id="9979544at2"/>
<proteinExistence type="predicted"/>
<dbReference type="Proteomes" id="UP000318053">
    <property type="component" value="Unassembled WGS sequence"/>
</dbReference>
<evidence type="ECO:0000256" key="1">
    <source>
        <dbReference type="SAM" id="Coils"/>
    </source>
</evidence>
<protein>
    <submittedName>
        <fullName evidence="3">Chromosome partition protein Smc</fullName>
    </submittedName>
</protein>
<dbReference type="RefSeq" id="WP_146393119.1">
    <property type="nucleotide sequence ID" value="NZ_SJPK01000013.1"/>
</dbReference>
<comment type="caution">
    <text evidence="3">The sequence shown here is derived from an EMBL/GenBank/DDBJ whole genome shotgun (WGS) entry which is preliminary data.</text>
</comment>
<feature type="compositionally biased region" description="Polar residues" evidence="2">
    <location>
        <begin position="32"/>
        <end position="44"/>
    </location>
</feature>